<evidence type="ECO:0000256" key="1">
    <source>
        <dbReference type="SAM" id="Phobius"/>
    </source>
</evidence>
<dbReference type="AlphaFoldDB" id="A0A9P7FCJ4"/>
<name>A0A9P7FCJ4_9AGAM</name>
<accession>A0A9P7FCJ4</accession>
<keyword evidence="3" id="KW-1185">Reference proteome</keyword>
<protein>
    <submittedName>
        <fullName evidence="2">Uncharacterized protein</fullName>
    </submittedName>
</protein>
<dbReference type="RefSeq" id="XP_041296346.1">
    <property type="nucleotide sequence ID" value="XM_041431002.1"/>
</dbReference>
<evidence type="ECO:0000313" key="2">
    <source>
        <dbReference type="EMBL" id="KAG2114233.1"/>
    </source>
</evidence>
<feature type="transmembrane region" description="Helical" evidence="1">
    <location>
        <begin position="43"/>
        <end position="62"/>
    </location>
</feature>
<dbReference type="OrthoDB" id="2662702at2759"/>
<comment type="caution">
    <text evidence="2">The sequence shown here is derived from an EMBL/GenBank/DDBJ whole genome shotgun (WGS) entry which is preliminary data.</text>
</comment>
<organism evidence="2 3">
    <name type="scientific">Suillus discolor</name>
    <dbReference type="NCBI Taxonomy" id="1912936"/>
    <lineage>
        <taxon>Eukaryota</taxon>
        <taxon>Fungi</taxon>
        <taxon>Dikarya</taxon>
        <taxon>Basidiomycota</taxon>
        <taxon>Agaricomycotina</taxon>
        <taxon>Agaricomycetes</taxon>
        <taxon>Agaricomycetidae</taxon>
        <taxon>Boletales</taxon>
        <taxon>Suillineae</taxon>
        <taxon>Suillaceae</taxon>
        <taxon>Suillus</taxon>
    </lineage>
</organism>
<proteinExistence type="predicted"/>
<dbReference type="Proteomes" id="UP000823399">
    <property type="component" value="Unassembled WGS sequence"/>
</dbReference>
<gene>
    <name evidence="2" type="ORF">F5147DRAFT_570680</name>
</gene>
<keyword evidence="1" id="KW-1133">Transmembrane helix</keyword>
<keyword evidence="1" id="KW-0812">Transmembrane</keyword>
<sequence length="107" mass="12544">MTDKVDNDDGFVDEVELLDKKEWATLNKEIRPVKLALVKVRKLTYKIIHLTTIILHAWYAILKDLSEPQTLMPHDVATRWNSMFDMLNYALEHHEAIDTVTQRRDLG</sequence>
<reference evidence="2" key="1">
    <citation type="journal article" date="2020" name="New Phytol.">
        <title>Comparative genomics reveals dynamic genome evolution in host specialist ectomycorrhizal fungi.</title>
        <authorList>
            <person name="Lofgren L.A."/>
            <person name="Nguyen N.H."/>
            <person name="Vilgalys R."/>
            <person name="Ruytinx J."/>
            <person name="Liao H.L."/>
            <person name="Branco S."/>
            <person name="Kuo A."/>
            <person name="LaButti K."/>
            <person name="Lipzen A."/>
            <person name="Andreopoulos W."/>
            <person name="Pangilinan J."/>
            <person name="Riley R."/>
            <person name="Hundley H."/>
            <person name="Na H."/>
            <person name="Barry K."/>
            <person name="Grigoriev I.V."/>
            <person name="Stajich J.E."/>
            <person name="Kennedy P.G."/>
        </authorList>
    </citation>
    <scope>NUCLEOTIDE SEQUENCE</scope>
    <source>
        <strain evidence="2">FC423</strain>
    </source>
</reference>
<keyword evidence="1" id="KW-0472">Membrane</keyword>
<dbReference type="GeneID" id="64693261"/>
<dbReference type="EMBL" id="JABBWM010000010">
    <property type="protein sequence ID" value="KAG2114233.1"/>
    <property type="molecule type" value="Genomic_DNA"/>
</dbReference>
<evidence type="ECO:0000313" key="3">
    <source>
        <dbReference type="Proteomes" id="UP000823399"/>
    </source>
</evidence>